<dbReference type="AlphaFoldDB" id="F3G2N8"/>
<comment type="caution">
    <text evidence="1">The sequence shown here is derived from an EMBL/GenBank/DDBJ whole genome shotgun (WGS) entry which is preliminary data.</text>
</comment>
<dbReference type="Proteomes" id="UP000004986">
    <property type="component" value="Unassembled WGS sequence"/>
</dbReference>
<dbReference type="EMBL" id="AEAI01000108">
    <property type="protein sequence ID" value="EGH41338.1"/>
    <property type="molecule type" value="Genomic_DNA"/>
</dbReference>
<name>F3G2N8_PSESJ</name>
<protein>
    <submittedName>
        <fullName evidence="1">Uncharacterized protein</fullName>
    </submittedName>
</protein>
<keyword evidence="2" id="KW-1185">Reference proteome</keyword>
<dbReference type="HOGENOM" id="CLU_2846577_0_0_6"/>
<evidence type="ECO:0000313" key="2">
    <source>
        <dbReference type="Proteomes" id="UP000004986"/>
    </source>
</evidence>
<accession>F3G2N8</accession>
<sequence>MKGRFGGLRLVTFCCYNITFIGRYTHLLIFKGWEQFDLYRWRMQNLFQKSGAAREVFGHRFHDLS</sequence>
<evidence type="ECO:0000313" key="1">
    <source>
        <dbReference type="EMBL" id="EGH41338.1"/>
    </source>
</evidence>
<reference evidence="1 2" key="1">
    <citation type="journal article" date="2011" name="PLoS Pathog.">
        <title>Dynamic evolution of pathogenicity revealed by sequencing and comparative genomics of 19 Pseudomonas syringae isolates.</title>
        <authorList>
            <person name="Baltrus D.A."/>
            <person name="Nishimura M.T."/>
            <person name="Romanchuk A."/>
            <person name="Chang J.H."/>
            <person name="Mukhtar M.S."/>
            <person name="Cherkis K."/>
            <person name="Roach J."/>
            <person name="Grant S.R."/>
            <person name="Jones C.D."/>
            <person name="Dangl J.L."/>
        </authorList>
    </citation>
    <scope>NUCLEOTIDE SEQUENCE [LARGE SCALE GENOMIC DNA]</scope>
    <source>
        <strain evidence="1 2">1704B</strain>
    </source>
</reference>
<proteinExistence type="predicted"/>
<gene>
    <name evidence="1" type="ORF">PSYPI_02462</name>
</gene>
<organism evidence="1 2">
    <name type="scientific">Pseudomonas syringae pv. pisi str. 1704B</name>
    <dbReference type="NCBI Taxonomy" id="629263"/>
    <lineage>
        <taxon>Bacteria</taxon>
        <taxon>Pseudomonadati</taxon>
        <taxon>Pseudomonadota</taxon>
        <taxon>Gammaproteobacteria</taxon>
        <taxon>Pseudomonadales</taxon>
        <taxon>Pseudomonadaceae</taxon>
        <taxon>Pseudomonas</taxon>
        <taxon>Pseudomonas syringae</taxon>
    </lineage>
</organism>
<dbReference type="BioCyc" id="PSYR629263:G11X0-445-MONOMER"/>